<evidence type="ECO:0000256" key="3">
    <source>
        <dbReference type="SAM" id="SignalP"/>
    </source>
</evidence>
<organism evidence="4 5">
    <name type="scientific">Geosmithia morbida</name>
    <dbReference type="NCBI Taxonomy" id="1094350"/>
    <lineage>
        <taxon>Eukaryota</taxon>
        <taxon>Fungi</taxon>
        <taxon>Dikarya</taxon>
        <taxon>Ascomycota</taxon>
        <taxon>Pezizomycotina</taxon>
        <taxon>Sordariomycetes</taxon>
        <taxon>Hypocreomycetidae</taxon>
        <taxon>Hypocreales</taxon>
        <taxon>Bionectriaceae</taxon>
        <taxon>Geosmithia</taxon>
    </lineage>
</organism>
<gene>
    <name evidence="4" type="ORF">GMORB2_3314</name>
</gene>
<feature type="chain" id="PRO_5040389501" evidence="3">
    <location>
        <begin position="24"/>
        <end position="632"/>
    </location>
</feature>
<evidence type="ECO:0000313" key="5">
    <source>
        <dbReference type="Proteomes" id="UP000749293"/>
    </source>
</evidence>
<dbReference type="Pfam" id="PF12929">
    <property type="entry name" value="Mid1"/>
    <property type="match status" value="1"/>
</dbReference>
<evidence type="ECO:0000256" key="1">
    <source>
        <dbReference type="SAM" id="MobiDB-lite"/>
    </source>
</evidence>
<dbReference type="AlphaFoldDB" id="A0A9P4YQY5"/>
<feature type="transmembrane region" description="Helical" evidence="2">
    <location>
        <begin position="607"/>
        <end position="631"/>
    </location>
</feature>
<dbReference type="PANTHER" id="PTHR39142:SF1">
    <property type="entry name" value="AEL197CP"/>
    <property type="match status" value="1"/>
</dbReference>
<keyword evidence="5" id="KW-1185">Reference proteome</keyword>
<protein>
    <submittedName>
        <fullName evidence="4">Calcium channel MID1</fullName>
    </submittedName>
</protein>
<sequence>MRLNPWLAVSFAAILTTPPAIVAQAAELVPFDATPLDTGLNHQGLGEPQLAPSYGDDLGERSDDAFPSYEPDIGPFGRSIVGRAAVSGVPIRLEQPSPQNIQPNGSTCLVVLKDTIFGTSSSSSSRRRDVQDGGKHEDHERRATNKTIYLSSTTCLMPGLTDVNGKSKQAPQLQLLASTSESTGCPTSTNDVDDDMWVSFDEGMATLSFNVSDSPVYISVLAPNTSGQFSDIYNVEVAASTDSYYHSYDENSDSDKAVLWMDSDSSAALLVSRNLTLDPSKTQEIMNQSAPYELYVENDAYPSLKGMRRSLCAMQGQALISANRANTGRQNQLVHTTMTTRGTGGFPKQQFYFEGLNRTSVYTAILVQVSNSSGSVSGFDERQTSDANRRYTVFSPIQFRTLSGTTCKIITDLDFCTDTQYAVPGGGDKVNGSALATLYDNYARDMYGNFEKAMMQVACETDATSRYSLARGCDDCKEAYKRWLCNVAIPRCEDYTSSNEFAYERNVGQPFPNGTLLPESEREALSKTPGHNSSRNAFIDSAVSPGPYKEILPCEELCYEVVQSCPAVLGLGCPRPGMVGFEASYGQRLDDNSLVTCNYPGQPRTKVAGAVTLVPSLVTTILSVSVAVFALV</sequence>
<feature type="region of interest" description="Disordered" evidence="1">
    <location>
        <begin position="119"/>
        <end position="144"/>
    </location>
</feature>
<dbReference type="GO" id="GO:0005262">
    <property type="term" value="F:calcium channel activity"/>
    <property type="evidence" value="ECO:0007669"/>
    <property type="project" value="InterPro"/>
</dbReference>
<dbReference type="GeneID" id="55969542"/>
<evidence type="ECO:0000256" key="2">
    <source>
        <dbReference type="SAM" id="Phobius"/>
    </source>
</evidence>
<dbReference type="EMBL" id="JAANYQ010000018">
    <property type="protein sequence ID" value="KAF4120187.1"/>
    <property type="molecule type" value="Genomic_DNA"/>
</dbReference>
<accession>A0A9P4YQY5</accession>
<dbReference type="GO" id="GO:0098703">
    <property type="term" value="P:calcium ion import across plasma membrane"/>
    <property type="evidence" value="ECO:0007669"/>
    <property type="project" value="InterPro"/>
</dbReference>
<dbReference type="RefSeq" id="XP_035318839.1">
    <property type="nucleotide sequence ID" value="XM_035465290.1"/>
</dbReference>
<keyword evidence="3" id="KW-0732">Signal</keyword>
<proteinExistence type="predicted"/>
<keyword evidence="2" id="KW-0472">Membrane</keyword>
<name>A0A9P4YQY5_9HYPO</name>
<dbReference type="Proteomes" id="UP000749293">
    <property type="component" value="Unassembled WGS sequence"/>
</dbReference>
<reference evidence="4" key="1">
    <citation type="submission" date="2020-03" db="EMBL/GenBank/DDBJ databases">
        <title>Site-based positive gene gene selection in Geosmithia morbida across the United States reveals a broad range of putative effectors and factors for local host and environmental adapation.</title>
        <authorList>
            <person name="Onufrak A."/>
            <person name="Murdoch R.W."/>
            <person name="Gazis R."/>
            <person name="Huff M."/>
            <person name="Staton M."/>
            <person name="Klingeman W."/>
            <person name="Hadziabdic D."/>
        </authorList>
    </citation>
    <scope>NUCLEOTIDE SEQUENCE</scope>
    <source>
        <strain evidence="4">1262</strain>
    </source>
</reference>
<evidence type="ECO:0000313" key="4">
    <source>
        <dbReference type="EMBL" id="KAF4120187.1"/>
    </source>
</evidence>
<feature type="signal peptide" evidence="3">
    <location>
        <begin position="1"/>
        <end position="23"/>
    </location>
</feature>
<dbReference type="OrthoDB" id="5405745at2759"/>
<keyword evidence="2" id="KW-1133">Transmembrane helix</keyword>
<feature type="region of interest" description="Disordered" evidence="1">
    <location>
        <begin position="40"/>
        <end position="61"/>
    </location>
</feature>
<keyword evidence="2" id="KW-0812">Transmembrane</keyword>
<dbReference type="PANTHER" id="PTHR39142">
    <property type="entry name" value="MID1P"/>
    <property type="match status" value="1"/>
</dbReference>
<comment type="caution">
    <text evidence="4">The sequence shown here is derived from an EMBL/GenBank/DDBJ whole genome shotgun (WGS) entry which is preliminary data.</text>
</comment>
<dbReference type="InterPro" id="IPR024338">
    <property type="entry name" value="MID1/Yam8"/>
</dbReference>
<feature type="compositionally biased region" description="Basic and acidic residues" evidence="1">
    <location>
        <begin position="126"/>
        <end position="143"/>
    </location>
</feature>